<gene>
    <name evidence="1" type="ORF">S06H3_49673</name>
</gene>
<reference evidence="1" key="1">
    <citation type="journal article" date="2014" name="Front. Microbiol.">
        <title>High frequency of phylogenetically diverse reductive dehalogenase-homologous genes in deep subseafloor sedimentary metagenomes.</title>
        <authorList>
            <person name="Kawai M."/>
            <person name="Futagami T."/>
            <person name="Toyoda A."/>
            <person name="Takaki Y."/>
            <person name="Nishi S."/>
            <person name="Hori S."/>
            <person name="Arai W."/>
            <person name="Tsubouchi T."/>
            <person name="Morono Y."/>
            <person name="Uchiyama I."/>
            <person name="Ito T."/>
            <person name="Fujiyama A."/>
            <person name="Inagaki F."/>
            <person name="Takami H."/>
        </authorList>
    </citation>
    <scope>NUCLEOTIDE SEQUENCE</scope>
    <source>
        <strain evidence="1">Expedition CK06-06</strain>
    </source>
</reference>
<protein>
    <submittedName>
        <fullName evidence="1">Uncharacterized protein</fullName>
    </submittedName>
</protein>
<dbReference type="EMBL" id="BARV01031384">
    <property type="protein sequence ID" value="GAI37043.1"/>
    <property type="molecule type" value="Genomic_DNA"/>
</dbReference>
<dbReference type="AlphaFoldDB" id="X1N0G5"/>
<name>X1N0G5_9ZZZZ</name>
<accession>X1N0G5</accession>
<comment type="caution">
    <text evidence="1">The sequence shown here is derived from an EMBL/GenBank/DDBJ whole genome shotgun (WGS) entry which is preliminary data.</text>
</comment>
<proteinExistence type="predicted"/>
<sequence length="253" mass="25570">GSIIRRGAADWEEYVLGAATRVLKAGATDVAWGQVDYAELTGVPGSFTPSAHVLATTGPHTDTLPLTDLEVGVQGNIIHRGAADWMALAVGAAGQALLSGGAGANVSWGAPAPAAHVIDGVLHTAAGLTIGHVIRVTGAAAFAFAQLQHADLGGVTSDLHHAQAHHAAHESGGADETRDMELDTSLANLTASGLKSLVTVGEIVSAGDGLFLYSDGKYHKSDASAAATMPVKVMALADAAADATVLVLHEGYY</sequence>
<organism evidence="1">
    <name type="scientific">marine sediment metagenome</name>
    <dbReference type="NCBI Taxonomy" id="412755"/>
    <lineage>
        <taxon>unclassified sequences</taxon>
        <taxon>metagenomes</taxon>
        <taxon>ecological metagenomes</taxon>
    </lineage>
</organism>
<feature type="non-terminal residue" evidence="1">
    <location>
        <position position="1"/>
    </location>
</feature>
<evidence type="ECO:0000313" key="1">
    <source>
        <dbReference type="EMBL" id="GAI37043.1"/>
    </source>
</evidence>
<feature type="non-terminal residue" evidence="1">
    <location>
        <position position="253"/>
    </location>
</feature>